<dbReference type="AlphaFoldDB" id="A0A914EBK7"/>
<reference evidence="4" key="1">
    <citation type="submission" date="2022-11" db="UniProtKB">
        <authorList>
            <consortium name="WormBaseParasite"/>
        </authorList>
    </citation>
    <scope>IDENTIFICATION</scope>
</reference>
<feature type="region of interest" description="Disordered" evidence="2">
    <location>
        <begin position="206"/>
        <end position="228"/>
    </location>
</feature>
<keyword evidence="1" id="KW-0560">Oxidoreductase</keyword>
<dbReference type="GO" id="GO:0016491">
    <property type="term" value="F:oxidoreductase activity"/>
    <property type="evidence" value="ECO:0007669"/>
    <property type="project" value="UniProtKB-KW"/>
</dbReference>
<name>A0A914EBK7_9BILA</name>
<dbReference type="Pfam" id="PF02615">
    <property type="entry name" value="Ldh_2"/>
    <property type="match status" value="1"/>
</dbReference>
<evidence type="ECO:0000256" key="1">
    <source>
        <dbReference type="ARBA" id="ARBA00023002"/>
    </source>
</evidence>
<dbReference type="SUPFAM" id="SSF89733">
    <property type="entry name" value="L-sulfolactate dehydrogenase-like"/>
    <property type="match status" value="1"/>
</dbReference>
<organism evidence="3 4">
    <name type="scientific">Acrobeloides nanus</name>
    <dbReference type="NCBI Taxonomy" id="290746"/>
    <lineage>
        <taxon>Eukaryota</taxon>
        <taxon>Metazoa</taxon>
        <taxon>Ecdysozoa</taxon>
        <taxon>Nematoda</taxon>
        <taxon>Chromadorea</taxon>
        <taxon>Rhabditida</taxon>
        <taxon>Tylenchina</taxon>
        <taxon>Cephalobomorpha</taxon>
        <taxon>Cephaloboidea</taxon>
        <taxon>Cephalobidae</taxon>
        <taxon>Acrobeloides</taxon>
    </lineage>
</organism>
<dbReference type="PANTHER" id="PTHR11091:SF4">
    <property type="entry name" value="MALATE DEHYDROGENASE"/>
    <property type="match status" value="1"/>
</dbReference>
<dbReference type="Proteomes" id="UP000887540">
    <property type="component" value="Unplaced"/>
</dbReference>
<proteinExistence type="predicted"/>
<dbReference type="InterPro" id="IPR043144">
    <property type="entry name" value="Mal/L-sulf/L-lact_DH-like_ah"/>
</dbReference>
<dbReference type="Gene3D" id="3.30.1370.60">
    <property type="entry name" value="Hypothetical oxidoreductase yiak, domain 2"/>
    <property type="match status" value="1"/>
</dbReference>
<evidence type="ECO:0000313" key="4">
    <source>
        <dbReference type="WBParaSite" id="ACRNAN_scaffold7087.g30019.t1"/>
    </source>
</evidence>
<dbReference type="WBParaSite" id="ACRNAN_scaffold7087.g30019.t1">
    <property type="protein sequence ID" value="ACRNAN_scaffold7087.g30019.t1"/>
    <property type="gene ID" value="ACRNAN_scaffold7087.g30019"/>
</dbReference>
<sequence>MTPPVQQVNTESQYLVPVDEMKKFMVDALKTAGVTQDHASQQAELLMSADSRGHYSHGLNRLHIYVNDVKSGMNAKEGSPKILKQKGSTAWVDGENLLGAVVGNFCMDLAIKLAKEHGVGWVTAKQSNHFGIAGHYSLRAAAHGLVGISMTNASPLVFPTRSSEIGLGTNPIAFVASAQNGDNFALDMANSTVALGKVELATRKGKTEVPPGWGADQHGTPTTDAKKILNDGGYKGTGLSMMVETLCGVMSGAGFGQNIRRWNSVSELANLGQCFIAVDPECFAPGFPARLQQFIDETRNLKPANPSKPVLVAGDPERNHLAKGQKLGGLMYHGSQIEYINKIAKELKVVPCSFKEIVE</sequence>
<dbReference type="InterPro" id="IPR003767">
    <property type="entry name" value="Malate/L-lactate_DH-like"/>
</dbReference>
<dbReference type="Gene3D" id="1.10.1530.10">
    <property type="match status" value="1"/>
</dbReference>
<accession>A0A914EBK7</accession>
<dbReference type="PANTHER" id="PTHR11091">
    <property type="entry name" value="OXIDOREDUCTASE-RELATED"/>
    <property type="match status" value="1"/>
</dbReference>
<dbReference type="InterPro" id="IPR043143">
    <property type="entry name" value="Mal/L-sulf/L-lact_DH-like_NADP"/>
</dbReference>
<evidence type="ECO:0000313" key="3">
    <source>
        <dbReference type="Proteomes" id="UP000887540"/>
    </source>
</evidence>
<keyword evidence="3" id="KW-1185">Reference proteome</keyword>
<protein>
    <submittedName>
        <fullName evidence="4">Malate dehydrogenase</fullName>
    </submittedName>
</protein>
<evidence type="ECO:0000256" key="2">
    <source>
        <dbReference type="SAM" id="MobiDB-lite"/>
    </source>
</evidence>
<dbReference type="InterPro" id="IPR036111">
    <property type="entry name" value="Mal/L-sulfo/L-lacto_DH-like_sf"/>
</dbReference>